<dbReference type="FunFam" id="3.40.50.1820:FF:000028">
    <property type="entry name" value="S9 family peptidase"/>
    <property type="match status" value="1"/>
</dbReference>
<proteinExistence type="inferred from homology"/>
<dbReference type="AlphaFoldDB" id="A0AAF0EXV6"/>
<dbReference type="InterPro" id="IPR029058">
    <property type="entry name" value="AB_hydrolase_fold"/>
</dbReference>
<reference evidence="10" key="1">
    <citation type="submission" date="2023-03" db="EMBL/GenBank/DDBJ databases">
        <title>Mating type loci evolution in Malassezia.</title>
        <authorList>
            <person name="Coelho M.A."/>
        </authorList>
    </citation>
    <scope>NUCLEOTIDE SEQUENCE</scope>
    <source>
        <strain evidence="10">CBS 11721</strain>
    </source>
</reference>
<feature type="domain" description="Peptidase S9 prolyl oligopeptidase catalytic" evidence="9">
    <location>
        <begin position="477"/>
        <end position="686"/>
    </location>
</feature>
<evidence type="ECO:0000259" key="9">
    <source>
        <dbReference type="Pfam" id="PF00326"/>
    </source>
</evidence>
<keyword evidence="11" id="KW-1185">Reference proteome</keyword>
<feature type="signal peptide" evidence="8">
    <location>
        <begin position="1"/>
        <end position="19"/>
    </location>
</feature>
<comment type="similarity">
    <text evidence="1">Belongs to the peptidase S9C family.</text>
</comment>
<sequence length="718" mass="79647">MRRPSSILPIAALVATAAADAGQHVLTPELLVSAPRPGAAIFNPSGTHAIVPVGYPDLETGQVSSALHHLDIGAGDAWDARSQPAEFAKASTGVFLNDRDFAYLNDTSLYVKRIGDDQSREIVKFPTSVSNLKSFATDEYTTLVFTADVYDDSDLDAVPKHSKSAKAKEWKRARTYDSGFARHWDVWTPLTRSQIFAVNLTNENYERDGDWFAVQNSTEHETPVGPLGDASDFDAKHNLVVYTTKTGANVTWHTQQDVFAVRLDTGEQFKCTQTTRGWSGAPAIVDSDTIFFLQQHRDGYESDRKRLQSFEISTGKQTEHLSDWDVSPSAITVARNGSLYLTAEQDAQERVFFVNVKRTDDGISVDQPVPVIHTGGTTNVKEAKSGALLYTSSSMHHPNDVFSLTDKTSRLTNFFRWSSSHADIDLGAEPKRFEYPGSDEVTAYGWLLTPPGFDESKQYPLAVLIHGGPEGAWVNSWSSRWNPAVFAAQGFVVATIDPSGSTGYGSEYTERILLHWGDRPYEDIVRGVHHVLKNEQYVDSSRVVAAGASFGGYMINWIAGHNDDGLFKALVTHDGVFDTTATWFGTDELYFPEAEFGGKPWEANTTYAEFSPSKYAHKWTTPHLIVHGGLDYRLDVSQAMSAWNTLQRLGTPSRLLYFPDEGHWVLNPLNSLKWHHEVLGWLKKYSTGAQDSSDAQDEQQSSVAKTEQLTTLIIQNQN</sequence>
<dbReference type="Pfam" id="PF00326">
    <property type="entry name" value="Peptidase_S9"/>
    <property type="match status" value="1"/>
</dbReference>
<accession>A0AAF0EXV6</accession>
<evidence type="ECO:0000256" key="3">
    <source>
        <dbReference type="ARBA" id="ARBA00022729"/>
    </source>
</evidence>
<feature type="chain" id="PRO_5042086564" description="Dipeptidyl-peptidase V" evidence="8">
    <location>
        <begin position="20"/>
        <end position="718"/>
    </location>
</feature>
<dbReference type="PANTHER" id="PTHR42776">
    <property type="entry name" value="SERINE PEPTIDASE S9 FAMILY MEMBER"/>
    <property type="match status" value="1"/>
</dbReference>
<evidence type="ECO:0000256" key="4">
    <source>
        <dbReference type="ARBA" id="ARBA00022801"/>
    </source>
</evidence>
<gene>
    <name evidence="10" type="ORF">MCUN1_001546</name>
</gene>
<dbReference type="Gene3D" id="3.40.50.1820">
    <property type="entry name" value="alpha/beta hydrolase"/>
    <property type="match status" value="1"/>
</dbReference>
<dbReference type="PANTHER" id="PTHR42776:SF13">
    <property type="entry name" value="DIPEPTIDYL-PEPTIDASE 5"/>
    <property type="match status" value="1"/>
</dbReference>
<protein>
    <recommendedName>
        <fullName evidence="5">Dipeptidyl-peptidase V</fullName>
    </recommendedName>
</protein>
<organism evidence="10 11">
    <name type="scientific">Malassezia cuniculi</name>
    <dbReference type="NCBI Taxonomy" id="948313"/>
    <lineage>
        <taxon>Eukaryota</taxon>
        <taxon>Fungi</taxon>
        <taxon>Dikarya</taxon>
        <taxon>Basidiomycota</taxon>
        <taxon>Ustilaginomycotina</taxon>
        <taxon>Malasseziomycetes</taxon>
        <taxon>Malasseziales</taxon>
        <taxon>Malasseziaceae</taxon>
        <taxon>Malassezia</taxon>
    </lineage>
</organism>
<dbReference type="InterPro" id="IPR001375">
    <property type="entry name" value="Peptidase_S9_cat"/>
</dbReference>
<keyword evidence="3 8" id="KW-0732">Signal</keyword>
<comment type="catalytic activity">
    <reaction evidence="6">
        <text>a diacylglycerol + H2O = a monoacylglycerol + a fatty acid + H(+)</text>
        <dbReference type="Rhea" id="RHEA:32731"/>
        <dbReference type="ChEBI" id="CHEBI:15377"/>
        <dbReference type="ChEBI" id="CHEBI:15378"/>
        <dbReference type="ChEBI" id="CHEBI:17408"/>
        <dbReference type="ChEBI" id="CHEBI:18035"/>
        <dbReference type="ChEBI" id="CHEBI:28868"/>
    </reaction>
</comment>
<name>A0AAF0EXV6_9BASI</name>
<keyword evidence="4" id="KW-0378">Hydrolase</keyword>
<dbReference type="EMBL" id="CP119878">
    <property type="protein sequence ID" value="WFD34702.1"/>
    <property type="molecule type" value="Genomic_DNA"/>
</dbReference>
<dbReference type="SUPFAM" id="SSF82171">
    <property type="entry name" value="DPP6 N-terminal domain-like"/>
    <property type="match status" value="1"/>
</dbReference>
<dbReference type="GO" id="GO:0004252">
    <property type="term" value="F:serine-type endopeptidase activity"/>
    <property type="evidence" value="ECO:0007669"/>
    <property type="project" value="TreeGrafter"/>
</dbReference>
<evidence type="ECO:0000313" key="11">
    <source>
        <dbReference type="Proteomes" id="UP001219933"/>
    </source>
</evidence>
<keyword evidence="2" id="KW-0645">Protease</keyword>
<evidence type="ECO:0000256" key="2">
    <source>
        <dbReference type="ARBA" id="ARBA00022670"/>
    </source>
</evidence>
<evidence type="ECO:0000256" key="5">
    <source>
        <dbReference type="ARBA" id="ARBA00032829"/>
    </source>
</evidence>
<evidence type="ECO:0000256" key="1">
    <source>
        <dbReference type="ARBA" id="ARBA00010040"/>
    </source>
</evidence>
<evidence type="ECO:0000256" key="7">
    <source>
        <dbReference type="ARBA" id="ARBA00048461"/>
    </source>
</evidence>
<evidence type="ECO:0000256" key="6">
    <source>
        <dbReference type="ARBA" id="ARBA00047591"/>
    </source>
</evidence>
<evidence type="ECO:0000256" key="8">
    <source>
        <dbReference type="SAM" id="SignalP"/>
    </source>
</evidence>
<dbReference type="Proteomes" id="UP001219933">
    <property type="component" value="Chromosome 2"/>
</dbReference>
<comment type="catalytic activity">
    <reaction evidence="7">
        <text>a monoacylglycerol + H2O = glycerol + a fatty acid + H(+)</text>
        <dbReference type="Rhea" id="RHEA:15245"/>
        <dbReference type="ChEBI" id="CHEBI:15377"/>
        <dbReference type="ChEBI" id="CHEBI:15378"/>
        <dbReference type="ChEBI" id="CHEBI:17408"/>
        <dbReference type="ChEBI" id="CHEBI:17754"/>
        <dbReference type="ChEBI" id="CHEBI:28868"/>
    </reaction>
</comment>
<dbReference type="SUPFAM" id="SSF53474">
    <property type="entry name" value="alpha/beta-Hydrolases"/>
    <property type="match status" value="1"/>
</dbReference>
<evidence type="ECO:0000313" key="10">
    <source>
        <dbReference type="EMBL" id="WFD34702.1"/>
    </source>
</evidence>
<dbReference type="GO" id="GO:0006508">
    <property type="term" value="P:proteolysis"/>
    <property type="evidence" value="ECO:0007669"/>
    <property type="project" value="UniProtKB-KW"/>
</dbReference>